<evidence type="ECO:0000313" key="7">
    <source>
        <dbReference type="Proteomes" id="UP000517547"/>
    </source>
</evidence>
<dbReference type="CDD" id="cd08474">
    <property type="entry name" value="PBP2_CrgA_like_5"/>
    <property type="match status" value="1"/>
</dbReference>
<reference evidence="6 7" key="1">
    <citation type="submission" date="2020-04" db="EMBL/GenBank/DDBJ databases">
        <title>Molecular characterization of pseudomonads from Agaricus bisporus reveal novel blotch 2 pathogens in Western Europe.</title>
        <authorList>
            <person name="Taparia T."/>
            <person name="Krijger M."/>
            <person name="Haynes E."/>
            <person name="Elpinstone J.G."/>
            <person name="Noble R."/>
            <person name="Van Der Wolf J."/>
        </authorList>
    </citation>
    <scope>NUCLEOTIDE SEQUENCE [LARGE SCALE GENOMIC DNA]</scope>
    <source>
        <strain evidence="6 7">IPO3738</strain>
    </source>
</reference>
<dbReference type="AlphaFoldDB" id="A0A7Y7XV00"/>
<feature type="domain" description="HTH lysR-type" evidence="5">
    <location>
        <begin position="4"/>
        <end position="61"/>
    </location>
</feature>
<evidence type="ECO:0000256" key="1">
    <source>
        <dbReference type="ARBA" id="ARBA00009437"/>
    </source>
</evidence>
<dbReference type="GO" id="GO:0003677">
    <property type="term" value="F:DNA binding"/>
    <property type="evidence" value="ECO:0007669"/>
    <property type="project" value="UniProtKB-KW"/>
</dbReference>
<keyword evidence="4" id="KW-0804">Transcription</keyword>
<dbReference type="Pfam" id="PF00126">
    <property type="entry name" value="HTH_1"/>
    <property type="match status" value="1"/>
</dbReference>
<dbReference type="PROSITE" id="PS50931">
    <property type="entry name" value="HTH_LYSR"/>
    <property type="match status" value="1"/>
</dbReference>
<accession>A0A7Y7XV00</accession>
<keyword evidence="2" id="KW-0805">Transcription regulation</keyword>
<keyword evidence="3" id="KW-0238">DNA-binding</keyword>
<dbReference type="InterPro" id="IPR036388">
    <property type="entry name" value="WH-like_DNA-bd_sf"/>
</dbReference>
<sequence length="316" mass="34475">MRQDQLDGLVTFVHVAELSSFTAAATRLGVSPSAVSQVIRNLEQRLGIALFNRTTRSVALSEAGVRFLERVMPAVRELSAAAEELGDSSGQPSGLLRLNVPRSAYLTVLQPILKGFLDAYPEIDLEISLENSLVDIVRQGYDCGIRFGGHVEQDMVAVRIGPPLAVHVVASPTYLEQHGIPLHPRELVGHPCFGFRPSGSGVVERWAFGKDGENLQIAVNGRLIVNDSGVLVQSALDGQGIAYMVNGYIEPFLADGRLVRLLADWSPTLPSYTLYYPDRRQGTRKLRALIDYLKAVDWTQTQGCSALLRTDARPAG</sequence>
<evidence type="ECO:0000256" key="2">
    <source>
        <dbReference type="ARBA" id="ARBA00023015"/>
    </source>
</evidence>
<dbReference type="EMBL" id="JACAQE010000001">
    <property type="protein sequence ID" value="NWC12804.1"/>
    <property type="molecule type" value="Genomic_DNA"/>
</dbReference>
<dbReference type="SUPFAM" id="SSF46785">
    <property type="entry name" value="Winged helix' DNA-binding domain"/>
    <property type="match status" value="1"/>
</dbReference>
<gene>
    <name evidence="6" type="ORF">HX845_04020</name>
</gene>
<dbReference type="RefSeq" id="WP_017125167.1">
    <property type="nucleotide sequence ID" value="NZ_JACAOR010000014.1"/>
</dbReference>
<dbReference type="PRINTS" id="PR00039">
    <property type="entry name" value="HTHLYSR"/>
</dbReference>
<organism evidence="6 7">
    <name type="scientific">Pseudomonas gingeri</name>
    <dbReference type="NCBI Taxonomy" id="117681"/>
    <lineage>
        <taxon>Bacteria</taxon>
        <taxon>Pseudomonadati</taxon>
        <taxon>Pseudomonadota</taxon>
        <taxon>Gammaproteobacteria</taxon>
        <taxon>Pseudomonadales</taxon>
        <taxon>Pseudomonadaceae</taxon>
        <taxon>Pseudomonas</taxon>
    </lineage>
</organism>
<dbReference type="InterPro" id="IPR005119">
    <property type="entry name" value="LysR_subst-bd"/>
</dbReference>
<comment type="similarity">
    <text evidence="1">Belongs to the LysR transcriptional regulatory family.</text>
</comment>
<dbReference type="Gene3D" id="3.40.190.290">
    <property type="match status" value="1"/>
</dbReference>
<dbReference type="Gene3D" id="1.10.10.10">
    <property type="entry name" value="Winged helix-like DNA-binding domain superfamily/Winged helix DNA-binding domain"/>
    <property type="match status" value="1"/>
</dbReference>
<evidence type="ECO:0000313" key="6">
    <source>
        <dbReference type="EMBL" id="NWC12804.1"/>
    </source>
</evidence>
<dbReference type="InterPro" id="IPR000847">
    <property type="entry name" value="LysR_HTH_N"/>
</dbReference>
<protein>
    <submittedName>
        <fullName evidence="6">LysR family transcriptional regulator</fullName>
    </submittedName>
</protein>
<dbReference type="Proteomes" id="UP000517547">
    <property type="component" value="Unassembled WGS sequence"/>
</dbReference>
<evidence type="ECO:0000256" key="4">
    <source>
        <dbReference type="ARBA" id="ARBA00023163"/>
    </source>
</evidence>
<evidence type="ECO:0000256" key="3">
    <source>
        <dbReference type="ARBA" id="ARBA00023125"/>
    </source>
</evidence>
<evidence type="ECO:0000259" key="5">
    <source>
        <dbReference type="PROSITE" id="PS50931"/>
    </source>
</evidence>
<dbReference type="PANTHER" id="PTHR30537:SF5">
    <property type="entry name" value="HTH-TYPE TRANSCRIPTIONAL ACTIVATOR TTDR-RELATED"/>
    <property type="match status" value="1"/>
</dbReference>
<dbReference type="InterPro" id="IPR036390">
    <property type="entry name" value="WH_DNA-bd_sf"/>
</dbReference>
<dbReference type="SUPFAM" id="SSF53850">
    <property type="entry name" value="Periplasmic binding protein-like II"/>
    <property type="match status" value="1"/>
</dbReference>
<dbReference type="GO" id="GO:0003700">
    <property type="term" value="F:DNA-binding transcription factor activity"/>
    <property type="evidence" value="ECO:0007669"/>
    <property type="project" value="InterPro"/>
</dbReference>
<dbReference type="PANTHER" id="PTHR30537">
    <property type="entry name" value="HTH-TYPE TRANSCRIPTIONAL REGULATOR"/>
    <property type="match status" value="1"/>
</dbReference>
<dbReference type="GeneID" id="57663940"/>
<dbReference type="FunFam" id="1.10.10.10:FF:000001">
    <property type="entry name" value="LysR family transcriptional regulator"/>
    <property type="match status" value="1"/>
</dbReference>
<proteinExistence type="inferred from homology"/>
<name>A0A7Y7XV00_9PSED</name>
<dbReference type="Pfam" id="PF03466">
    <property type="entry name" value="LysR_substrate"/>
    <property type="match status" value="1"/>
</dbReference>
<dbReference type="InterPro" id="IPR058163">
    <property type="entry name" value="LysR-type_TF_proteobact-type"/>
</dbReference>
<comment type="caution">
    <text evidence="6">The sequence shown here is derived from an EMBL/GenBank/DDBJ whole genome shotgun (WGS) entry which is preliminary data.</text>
</comment>